<sequence length="115" mass="13671">MRDENVTCLLAKKRKAELVSFFFQPYHVHAIISMKLIRENKVTLRVCAHTKISLKKREIMFLLNIMFISHRLATEDTFGSSHYIRIRQDNNKSLSYYFSSQLAFLSVWWLVGMRL</sequence>
<gene>
    <name evidence="2" type="ORF">ODALV1_LOCUS3902</name>
</gene>
<organism evidence="2 3">
    <name type="scientific">Orchesella dallaii</name>
    <dbReference type="NCBI Taxonomy" id="48710"/>
    <lineage>
        <taxon>Eukaryota</taxon>
        <taxon>Metazoa</taxon>
        <taxon>Ecdysozoa</taxon>
        <taxon>Arthropoda</taxon>
        <taxon>Hexapoda</taxon>
        <taxon>Collembola</taxon>
        <taxon>Entomobryomorpha</taxon>
        <taxon>Entomobryoidea</taxon>
        <taxon>Orchesellidae</taxon>
        <taxon>Orchesellinae</taxon>
        <taxon>Orchesella</taxon>
    </lineage>
</organism>
<reference evidence="2 3" key="1">
    <citation type="submission" date="2024-08" db="EMBL/GenBank/DDBJ databases">
        <authorList>
            <person name="Cucini C."/>
            <person name="Frati F."/>
        </authorList>
    </citation>
    <scope>NUCLEOTIDE SEQUENCE [LARGE SCALE GENOMIC DNA]</scope>
</reference>
<keyword evidence="1" id="KW-0472">Membrane</keyword>
<dbReference type="EMBL" id="CAXLJM020000013">
    <property type="protein sequence ID" value="CAL8077745.1"/>
    <property type="molecule type" value="Genomic_DNA"/>
</dbReference>
<evidence type="ECO:0000313" key="2">
    <source>
        <dbReference type="EMBL" id="CAL8077745.1"/>
    </source>
</evidence>
<protein>
    <submittedName>
        <fullName evidence="2">Uncharacterized protein</fullName>
    </submittedName>
</protein>
<keyword evidence="1" id="KW-0812">Transmembrane</keyword>
<dbReference type="Proteomes" id="UP001642540">
    <property type="component" value="Unassembled WGS sequence"/>
</dbReference>
<comment type="caution">
    <text evidence="2">The sequence shown here is derived from an EMBL/GenBank/DDBJ whole genome shotgun (WGS) entry which is preliminary data.</text>
</comment>
<keyword evidence="3" id="KW-1185">Reference proteome</keyword>
<proteinExistence type="predicted"/>
<evidence type="ECO:0000313" key="3">
    <source>
        <dbReference type="Proteomes" id="UP001642540"/>
    </source>
</evidence>
<feature type="transmembrane region" description="Helical" evidence="1">
    <location>
        <begin position="94"/>
        <end position="111"/>
    </location>
</feature>
<name>A0ABP1PU83_9HEXA</name>
<evidence type="ECO:0000256" key="1">
    <source>
        <dbReference type="SAM" id="Phobius"/>
    </source>
</evidence>
<keyword evidence="1" id="KW-1133">Transmembrane helix</keyword>
<accession>A0ABP1PU83</accession>